<evidence type="ECO:0000256" key="4">
    <source>
        <dbReference type="ARBA" id="ARBA00023274"/>
    </source>
</evidence>
<dbReference type="STRING" id="3775.A0A1Q3CBM6"/>
<sequence>MTSATSLSLFTPLFSPPRCVYKNVPKFLSIPKLPLKTTRNALPLLSCIETTKSQTILQSNGDCDYAEADGYDATTNEEIGSRICAIPKKRTSRSKTRIRKNVWKRKAYFASLKAYSLAKSISTGNSKSFLVVDKKKSSE</sequence>
<dbReference type="GO" id="GO:0003735">
    <property type="term" value="F:structural constituent of ribosome"/>
    <property type="evidence" value="ECO:0007669"/>
    <property type="project" value="InterPro"/>
</dbReference>
<keyword evidence="3" id="KW-0689">Ribosomal protein</keyword>
<keyword evidence="4" id="KW-0687">Ribonucleoprotein</keyword>
<dbReference type="GO" id="GO:0009507">
    <property type="term" value="C:chloroplast"/>
    <property type="evidence" value="ECO:0007669"/>
    <property type="project" value="UniProtKB-SubCell"/>
</dbReference>
<dbReference type="GO" id="GO:0015934">
    <property type="term" value="C:large ribosomal subunit"/>
    <property type="evidence" value="ECO:0007669"/>
    <property type="project" value="InterPro"/>
</dbReference>
<evidence type="ECO:0000313" key="7">
    <source>
        <dbReference type="EMBL" id="GAV77508.1"/>
    </source>
</evidence>
<dbReference type="PANTHER" id="PTHR36083">
    <property type="entry name" value="50S RIBOSOMAL PROTEIN L32, CHLOROPLASTIC"/>
    <property type="match status" value="1"/>
</dbReference>
<evidence type="ECO:0000256" key="1">
    <source>
        <dbReference type="ARBA" id="ARBA00004229"/>
    </source>
</evidence>
<protein>
    <recommendedName>
        <fullName evidence="5">Large ribosomal subunit protein bL32c</fullName>
    </recommendedName>
    <alternativeName>
        <fullName evidence="6">50S ribosomal protein L32, chloroplastic</fullName>
    </alternativeName>
</protein>
<evidence type="ECO:0000256" key="6">
    <source>
        <dbReference type="ARBA" id="ARBA00035431"/>
    </source>
</evidence>
<reference evidence="8" key="1">
    <citation type="submission" date="2016-04" db="EMBL/GenBank/DDBJ databases">
        <title>Cephalotus genome sequencing.</title>
        <authorList>
            <person name="Fukushima K."/>
            <person name="Hasebe M."/>
            <person name="Fang X."/>
        </authorList>
    </citation>
    <scope>NUCLEOTIDE SEQUENCE [LARGE SCALE GENOMIC DNA]</scope>
    <source>
        <strain evidence="8">cv. St1</strain>
    </source>
</reference>
<accession>A0A1Q3CBM6</accession>
<dbReference type="OrthoDB" id="1938523at2759"/>
<dbReference type="AlphaFoldDB" id="A0A1Q3CBM6"/>
<keyword evidence="8" id="KW-1185">Reference proteome</keyword>
<dbReference type="InParanoid" id="A0A1Q3CBM6"/>
<name>A0A1Q3CBM6_CEPFO</name>
<dbReference type="InterPro" id="IPR002677">
    <property type="entry name" value="Ribosomal_bL32"/>
</dbReference>
<evidence type="ECO:0000256" key="3">
    <source>
        <dbReference type="ARBA" id="ARBA00022980"/>
    </source>
</evidence>
<organism evidence="7 8">
    <name type="scientific">Cephalotus follicularis</name>
    <name type="common">Albany pitcher plant</name>
    <dbReference type="NCBI Taxonomy" id="3775"/>
    <lineage>
        <taxon>Eukaryota</taxon>
        <taxon>Viridiplantae</taxon>
        <taxon>Streptophyta</taxon>
        <taxon>Embryophyta</taxon>
        <taxon>Tracheophyta</taxon>
        <taxon>Spermatophyta</taxon>
        <taxon>Magnoliopsida</taxon>
        <taxon>eudicotyledons</taxon>
        <taxon>Gunneridae</taxon>
        <taxon>Pentapetalae</taxon>
        <taxon>rosids</taxon>
        <taxon>fabids</taxon>
        <taxon>Oxalidales</taxon>
        <taxon>Cephalotaceae</taxon>
        <taxon>Cephalotus</taxon>
    </lineage>
</organism>
<dbReference type="InterPro" id="IPR044958">
    <property type="entry name" value="Ribosomal_bL32_plant/cyanobact"/>
</dbReference>
<dbReference type="HAMAP" id="MF_00340">
    <property type="entry name" value="Ribosomal_bL32"/>
    <property type="match status" value="1"/>
</dbReference>
<evidence type="ECO:0000313" key="8">
    <source>
        <dbReference type="Proteomes" id="UP000187406"/>
    </source>
</evidence>
<evidence type="ECO:0000256" key="2">
    <source>
        <dbReference type="ARBA" id="ARBA00008560"/>
    </source>
</evidence>
<dbReference type="Pfam" id="PF01783">
    <property type="entry name" value="Ribosomal_L32p"/>
    <property type="match status" value="1"/>
</dbReference>
<proteinExistence type="inferred from homology"/>
<dbReference type="PANTHER" id="PTHR36083:SF1">
    <property type="entry name" value="LARGE RIBOSOMAL SUBUNIT PROTEIN BL32C"/>
    <property type="match status" value="1"/>
</dbReference>
<comment type="caution">
    <text evidence="7">The sequence shown here is derived from an EMBL/GenBank/DDBJ whole genome shotgun (WGS) entry which is preliminary data.</text>
</comment>
<gene>
    <name evidence="7" type="ORF">CFOL_v3_20979</name>
</gene>
<dbReference type="GO" id="GO:0006412">
    <property type="term" value="P:translation"/>
    <property type="evidence" value="ECO:0007669"/>
    <property type="project" value="InterPro"/>
</dbReference>
<dbReference type="EMBL" id="BDDD01001639">
    <property type="protein sequence ID" value="GAV77508.1"/>
    <property type="molecule type" value="Genomic_DNA"/>
</dbReference>
<comment type="similarity">
    <text evidence="2">Belongs to the bacterial ribosomal protein bL32 family.</text>
</comment>
<dbReference type="Proteomes" id="UP000187406">
    <property type="component" value="Unassembled WGS sequence"/>
</dbReference>
<evidence type="ECO:0000256" key="5">
    <source>
        <dbReference type="ARBA" id="ARBA00035280"/>
    </source>
</evidence>
<comment type="subcellular location">
    <subcellularLocation>
        <location evidence="1">Plastid</location>
        <location evidence="1">Chloroplast</location>
    </subcellularLocation>
</comment>